<dbReference type="Gene3D" id="2.60.110.10">
    <property type="entry name" value="Thaumatin"/>
    <property type="match status" value="1"/>
</dbReference>
<protein>
    <recommendedName>
        <fullName evidence="3">Cell wall protein YJL171C/Tos1 C-terminal domain-containing protein</fullName>
    </recommendedName>
</protein>
<accession>A0AAV0UYR8</accession>
<evidence type="ECO:0000259" key="3">
    <source>
        <dbReference type="Pfam" id="PF10287"/>
    </source>
</evidence>
<evidence type="ECO:0000256" key="2">
    <source>
        <dbReference type="SAM" id="SignalP"/>
    </source>
</evidence>
<evidence type="ECO:0000313" key="4">
    <source>
        <dbReference type="EMBL" id="CAI5742100.1"/>
    </source>
</evidence>
<proteinExistence type="predicted"/>
<feature type="region of interest" description="Disordered" evidence="1">
    <location>
        <begin position="215"/>
        <end position="252"/>
    </location>
</feature>
<dbReference type="Pfam" id="PF10287">
    <property type="entry name" value="YJL171C_Tos1_C"/>
    <property type="match status" value="2"/>
</dbReference>
<feature type="chain" id="PRO_5043785078" description="Cell wall protein YJL171C/Tos1 C-terminal domain-containing protein" evidence="2">
    <location>
        <begin position="25"/>
        <end position="528"/>
    </location>
</feature>
<name>A0AAV0UYR8_9STRA</name>
<keyword evidence="5" id="KW-1185">Reference proteome</keyword>
<dbReference type="Proteomes" id="UP001162029">
    <property type="component" value="Unassembled WGS sequence"/>
</dbReference>
<feature type="compositionally biased region" description="Basic and acidic residues" evidence="1">
    <location>
        <begin position="224"/>
        <end position="240"/>
    </location>
</feature>
<evidence type="ECO:0000256" key="1">
    <source>
        <dbReference type="SAM" id="MobiDB-lite"/>
    </source>
</evidence>
<sequence>MVKVTLSRKMAMATCLFAATAASAAEESINFINNCDHDIELFHSQSAAAASLEATIPIGGEHSLTVTGSAHMFRHTAAQSSTLFEISTGESTFYDISIIMPGSGNCASHDKCKTNDIKTGFNVPMSVVPTTNVGKDTCSSLFCAADDKDTCADAYLFPMDNTKTHNCPCGTSFDVTFCYVNSVPSVETSTQQMENVMQQIEKQTQQIENLVPSAENPMQQVGKQDGDMTKQEGDMTKQEDGNTQQPGNDHKSKSIVAGLLDVRAKYTYSDKCAGNVAGTFDAVVDLSTCTKKPVAVNSPCRTLGERHTGGQDLLKRVSYYSSAEQKTENLVFMNNAGVDFSGKNKQGPQSYASADGKEAVTEPMVFNGRLEDALDPSKIGAGPGITTGAEINIMTGEKCNENQLRRLLWTRLLTGPPSGCFPLQLLHSNQYGCNCRGMGSKGGCGELDIAEVIETNLQKNMLSTHHYFFDDNISCPGGDNFFDRKYNESTIFITIIDEANAIIKIVEVAKFDFHLLEVGSLYEQLLTC</sequence>
<feature type="domain" description="Cell wall protein YJL171C/Tos1 C-terminal" evidence="3">
    <location>
        <begin position="315"/>
        <end position="402"/>
    </location>
</feature>
<feature type="signal peptide" evidence="2">
    <location>
        <begin position="1"/>
        <end position="24"/>
    </location>
</feature>
<evidence type="ECO:0000313" key="5">
    <source>
        <dbReference type="Proteomes" id="UP001162029"/>
    </source>
</evidence>
<organism evidence="4 5">
    <name type="scientific">Peronospora destructor</name>
    <dbReference type="NCBI Taxonomy" id="86335"/>
    <lineage>
        <taxon>Eukaryota</taxon>
        <taxon>Sar</taxon>
        <taxon>Stramenopiles</taxon>
        <taxon>Oomycota</taxon>
        <taxon>Peronosporomycetes</taxon>
        <taxon>Peronosporales</taxon>
        <taxon>Peronosporaceae</taxon>
        <taxon>Peronospora</taxon>
    </lineage>
</organism>
<reference evidence="4" key="1">
    <citation type="submission" date="2022-12" db="EMBL/GenBank/DDBJ databases">
        <authorList>
            <person name="Webb A."/>
        </authorList>
    </citation>
    <scope>NUCLEOTIDE SEQUENCE</scope>
    <source>
        <strain evidence="4">Pd1</strain>
    </source>
</reference>
<dbReference type="InterPro" id="IPR001938">
    <property type="entry name" value="Thaumatin"/>
</dbReference>
<gene>
    <name evidence="4" type="ORF">PDE001_LOCUS8111</name>
</gene>
<dbReference type="PROSITE" id="PS51367">
    <property type="entry name" value="THAUMATIN_2"/>
    <property type="match status" value="1"/>
</dbReference>
<dbReference type="AlphaFoldDB" id="A0AAV0UYR8"/>
<dbReference type="InterPro" id="IPR018805">
    <property type="entry name" value="YJL171C/Tos1_C"/>
</dbReference>
<keyword evidence="2" id="KW-0732">Signal</keyword>
<dbReference type="EMBL" id="CANTFM010001640">
    <property type="protein sequence ID" value="CAI5742100.1"/>
    <property type="molecule type" value="Genomic_DNA"/>
</dbReference>
<dbReference type="PANTHER" id="PTHR31737">
    <property type="entry name" value="PROTEIN TOS1"/>
    <property type="match status" value="1"/>
</dbReference>
<dbReference type="SUPFAM" id="SSF49870">
    <property type="entry name" value="Osmotin, thaumatin-like protein"/>
    <property type="match status" value="1"/>
</dbReference>
<dbReference type="SMART" id="SM00205">
    <property type="entry name" value="THN"/>
    <property type="match status" value="1"/>
</dbReference>
<feature type="domain" description="Cell wall protein YJL171C/Tos1 C-terminal" evidence="3">
    <location>
        <begin position="426"/>
        <end position="513"/>
    </location>
</feature>
<dbReference type="InterPro" id="IPR037176">
    <property type="entry name" value="Osmotin/thaumatin-like_sf"/>
</dbReference>
<dbReference type="PANTHER" id="PTHR31737:SF2">
    <property type="entry name" value="PROTEIN TOS1"/>
    <property type="match status" value="1"/>
</dbReference>
<comment type="caution">
    <text evidence="4">The sequence shown here is derived from an EMBL/GenBank/DDBJ whole genome shotgun (WGS) entry which is preliminary data.</text>
</comment>